<dbReference type="EMBL" id="RJMB01000006">
    <property type="protein sequence ID" value="RNL85527.1"/>
    <property type="molecule type" value="Genomic_DNA"/>
</dbReference>
<comment type="caution">
    <text evidence="3">The sequence shown here is derived from an EMBL/GenBank/DDBJ whole genome shotgun (WGS) entry which is preliminary data.</text>
</comment>
<dbReference type="RefSeq" id="WP_123200784.1">
    <property type="nucleotide sequence ID" value="NZ_RJMB01000006.1"/>
</dbReference>
<sequence length="106" mass="11076">MSEADEEEDGYQGPLTLVAGETTVSVEAHVAGHFDPLTGTYRWVCRLAPDTAVTRAFENGDKSVRLLAPGGHEGSGTLSPPNMWGGHTVSGTGAPPYALPEVAPEE</sequence>
<dbReference type="AlphaFoldDB" id="A0A3N0ECG3"/>
<keyword evidence="4" id="KW-1185">Reference proteome</keyword>
<evidence type="ECO:0000259" key="2">
    <source>
        <dbReference type="Pfam" id="PF16170"/>
    </source>
</evidence>
<dbReference type="Pfam" id="PF16170">
    <property type="entry name" value="DUF4873"/>
    <property type="match status" value="1"/>
</dbReference>
<protein>
    <submittedName>
        <fullName evidence="3">DUF4873 domain-containing protein</fullName>
    </submittedName>
</protein>
<evidence type="ECO:0000313" key="3">
    <source>
        <dbReference type="EMBL" id="RNL85527.1"/>
    </source>
</evidence>
<feature type="region of interest" description="Disordered" evidence="1">
    <location>
        <begin position="68"/>
        <end position="106"/>
    </location>
</feature>
<proteinExistence type="predicted"/>
<dbReference type="Proteomes" id="UP000269198">
    <property type="component" value="Unassembled WGS sequence"/>
</dbReference>
<feature type="domain" description="DUF4873" evidence="2">
    <location>
        <begin position="8"/>
        <end position="98"/>
    </location>
</feature>
<evidence type="ECO:0000256" key="1">
    <source>
        <dbReference type="SAM" id="MobiDB-lite"/>
    </source>
</evidence>
<dbReference type="OrthoDB" id="3683556at2"/>
<name>A0A3N0ECG3_9ACTN</name>
<organism evidence="3 4">
    <name type="scientific">Halostreptopolyspora alba</name>
    <dbReference type="NCBI Taxonomy" id="2487137"/>
    <lineage>
        <taxon>Bacteria</taxon>
        <taxon>Bacillati</taxon>
        <taxon>Actinomycetota</taxon>
        <taxon>Actinomycetes</taxon>
        <taxon>Streptosporangiales</taxon>
        <taxon>Nocardiopsidaceae</taxon>
        <taxon>Halostreptopolyspora</taxon>
    </lineage>
</organism>
<reference evidence="3 4" key="1">
    <citation type="submission" date="2018-11" db="EMBL/GenBank/DDBJ databases">
        <title>The genome draft of YIM 96095.</title>
        <authorList>
            <person name="Tang S.-K."/>
            <person name="Chunyu W.-X."/>
            <person name="Feng Y.-Z."/>
        </authorList>
    </citation>
    <scope>NUCLEOTIDE SEQUENCE [LARGE SCALE GENOMIC DNA]</scope>
    <source>
        <strain evidence="3 4">YIM 96095</strain>
    </source>
</reference>
<evidence type="ECO:0000313" key="4">
    <source>
        <dbReference type="Proteomes" id="UP000269198"/>
    </source>
</evidence>
<accession>A0A3N0ECG3</accession>
<gene>
    <name evidence="3" type="ORF">EFW17_08610</name>
</gene>
<dbReference type="InterPro" id="IPR032371">
    <property type="entry name" value="DUF4873"/>
</dbReference>